<feature type="transmembrane region" description="Helical" evidence="1">
    <location>
        <begin position="430"/>
        <end position="451"/>
    </location>
</feature>
<accession>A0A239U4T1</accession>
<keyword evidence="3" id="KW-1185">Reference proteome</keyword>
<dbReference type="InterPro" id="IPR027463">
    <property type="entry name" value="AcrB_DN_DC_subdom"/>
</dbReference>
<feature type="transmembrane region" description="Helical" evidence="1">
    <location>
        <begin position="14"/>
        <end position="31"/>
    </location>
</feature>
<dbReference type="InterPro" id="IPR001036">
    <property type="entry name" value="Acrflvin-R"/>
</dbReference>
<keyword evidence="1" id="KW-0472">Membrane</keyword>
<dbReference type="GO" id="GO:0042910">
    <property type="term" value="F:xenobiotic transmembrane transporter activity"/>
    <property type="evidence" value="ECO:0007669"/>
    <property type="project" value="TreeGrafter"/>
</dbReference>
<dbReference type="AlphaFoldDB" id="A0A239U4T1"/>
<feature type="transmembrane region" description="Helical" evidence="1">
    <location>
        <begin position="983"/>
        <end position="1008"/>
    </location>
</feature>
<sequence>MRNLTEVSLRNKNLVWYFIVVIFIAGIFSYTKLGRMEDPAYTIRQMVVTVAWPGADAVQMEQQVTDKIEKKLQDTPGLDYVKSSSRAGEAVIYVTLRDDVKTEKIRTTWLEVRNMVEDIKKDLPDGVYGPYYNDRFDDVYGSIYAITGDGYSYEEMRQRAEKIRRILLSIDNVSKVEIIGEQPEKIYIEAAREKLSELGISPQDIANAVQTQQQMTPAGMIETQSDNVYVRFSGQFADVEMLKNMPINAGGRILRLGDIATVERRYVEPAEPKMFYNGEPAVGLAVSMENGGNILALGENLSDTIEKVEKLMPTGLEIHQVSDQPQVVKNSIDEFVGSLREAVIIVLAVSFLSLGIRTGLVVAGCIPLVIAGVFVGMGIAGIDLHKVSLGALIISLGLLVDDAIIAVEMMSVKLEEGLNRFDAACYAYKATAMPMLSGTLITCAGFIPVAFSNGVASEFCKALFPVVAMALILSWFVSVMVAPLYGYKIIKVKVKRNDKGEIDPYQNKFYKAFRKILYMCLTHRKKVLLGTVVIFGVSIYCLSFVKQEFFPPSLRPELVVEMTLPEGSSIKATEEQAQKLAQILNEEQDKINNFAYYTGQGSSRFVLQFDPVLPKDNYAQFIITTKDVDAREELRKSLAKTLNEEFPEVKSNIKLIEMGPPADYPVMFRVSGYDTDKVKEIANQVAEVMRSDSNIYNVNFDWQEKSKTIHLELDQDKLRSMGISSQVVAQMLYTEITGATAAQFYTGDRTIDIVMRLQDKDRDNLDEVRNLPIYLGQYGYVPLEQIAKISYRAEDGVIWRRDLKPTIKVQGNIYEGTANDATNKIAAKLTEIENNLPFGYTLHVDGNVENSEKSLKYLTEPLPAMFLVIITVLMFQLRSVQLMIITALTAPLGIIGVSFGMLIFDKPIGFVAILGILALSGMIIRNSIILIDQIKKHIASGEKPWDAIIDSAVLRFRPIMLTAAAAILGMMPLVSSPLWGSMAIAISCGLLVATVLTLLILPTLYATWFKIKPDSENKVANNS</sequence>
<dbReference type="Proteomes" id="UP000215383">
    <property type="component" value="Chromosome 1"/>
</dbReference>
<keyword evidence="1" id="KW-0812">Transmembrane</keyword>
<feature type="transmembrane region" description="Helical" evidence="1">
    <location>
        <begin position="910"/>
        <end position="931"/>
    </location>
</feature>
<feature type="transmembrane region" description="Helical" evidence="1">
    <location>
        <begin position="360"/>
        <end position="382"/>
    </location>
</feature>
<feature type="transmembrane region" description="Helical" evidence="1">
    <location>
        <begin position="463"/>
        <end position="487"/>
    </location>
</feature>
<dbReference type="GO" id="GO:0005886">
    <property type="term" value="C:plasma membrane"/>
    <property type="evidence" value="ECO:0007669"/>
    <property type="project" value="TreeGrafter"/>
</dbReference>
<dbReference type="EMBL" id="LT906446">
    <property type="protein sequence ID" value="SNV03973.1"/>
    <property type="molecule type" value="Genomic_DNA"/>
</dbReference>
<proteinExistence type="predicted"/>
<name>A0A239U4T1_9FIRM</name>
<feature type="transmembrane region" description="Helical" evidence="1">
    <location>
        <begin position="882"/>
        <end position="904"/>
    </location>
</feature>
<dbReference type="Gene3D" id="3.30.2090.10">
    <property type="entry name" value="Multidrug efflux transporter AcrB TolC docking domain, DN and DC subdomains"/>
    <property type="match status" value="2"/>
</dbReference>
<reference evidence="2 3" key="1">
    <citation type="submission" date="2017-06" db="EMBL/GenBank/DDBJ databases">
        <authorList>
            <consortium name="Pathogen Informatics"/>
        </authorList>
    </citation>
    <scope>NUCLEOTIDE SEQUENCE [LARGE SCALE GENOMIC DNA]</scope>
    <source>
        <strain evidence="2 3">NCTC10570</strain>
    </source>
</reference>
<feature type="transmembrane region" description="Helical" evidence="1">
    <location>
        <begin position="388"/>
        <end position="409"/>
    </location>
</feature>
<dbReference type="SUPFAM" id="SSF82866">
    <property type="entry name" value="Multidrug efflux transporter AcrB transmembrane domain"/>
    <property type="match status" value="2"/>
</dbReference>
<evidence type="ECO:0000256" key="1">
    <source>
        <dbReference type="SAM" id="Phobius"/>
    </source>
</evidence>
<dbReference type="GeneID" id="78507890"/>
<dbReference type="Gene3D" id="3.30.70.1430">
    <property type="entry name" value="Multidrug efflux transporter AcrB pore domain"/>
    <property type="match status" value="2"/>
</dbReference>
<dbReference type="Gene3D" id="3.30.70.1440">
    <property type="entry name" value="Multidrug efflux transporter AcrB pore domain"/>
    <property type="match status" value="1"/>
</dbReference>
<dbReference type="RefSeq" id="WP_027889059.1">
    <property type="nucleotide sequence ID" value="NZ_CASFMS010000019.1"/>
</dbReference>
<gene>
    <name evidence="2" type="primary">czcA</name>
    <name evidence="2" type="ORF">SAMEA4364220_01905</name>
</gene>
<dbReference type="PANTHER" id="PTHR32063">
    <property type="match status" value="1"/>
</dbReference>
<keyword evidence="1" id="KW-1133">Transmembrane helix</keyword>
<evidence type="ECO:0000313" key="2">
    <source>
        <dbReference type="EMBL" id="SNV03973.1"/>
    </source>
</evidence>
<protein>
    <submittedName>
        <fullName evidence="2">Cation efflux system protein CzcA</fullName>
    </submittedName>
</protein>
<dbReference type="SUPFAM" id="SSF82714">
    <property type="entry name" value="Multidrug efflux transporter AcrB TolC docking domain, DN and DC subdomains"/>
    <property type="match status" value="2"/>
</dbReference>
<organism evidence="2 3">
    <name type="scientific">Megamonas hypermegale</name>
    <dbReference type="NCBI Taxonomy" id="158847"/>
    <lineage>
        <taxon>Bacteria</taxon>
        <taxon>Bacillati</taxon>
        <taxon>Bacillota</taxon>
        <taxon>Negativicutes</taxon>
        <taxon>Selenomonadales</taxon>
        <taxon>Selenomonadaceae</taxon>
        <taxon>Megamonas</taxon>
    </lineage>
</organism>
<dbReference type="PRINTS" id="PR00702">
    <property type="entry name" value="ACRIFLAVINRP"/>
</dbReference>
<dbReference type="eggNOG" id="COG0841">
    <property type="taxonomic scope" value="Bacteria"/>
</dbReference>
<dbReference type="Gene3D" id="3.30.70.1320">
    <property type="entry name" value="Multidrug efflux transporter AcrB pore domain like"/>
    <property type="match status" value="1"/>
</dbReference>
<feature type="transmembrane region" description="Helical" evidence="1">
    <location>
        <begin position="857"/>
        <end position="875"/>
    </location>
</feature>
<evidence type="ECO:0000313" key="3">
    <source>
        <dbReference type="Proteomes" id="UP000215383"/>
    </source>
</evidence>
<dbReference type="SUPFAM" id="SSF82693">
    <property type="entry name" value="Multidrug efflux transporter AcrB pore domain, PN1, PN2, PC1 and PC2 subdomains"/>
    <property type="match status" value="3"/>
</dbReference>
<feature type="transmembrane region" description="Helical" evidence="1">
    <location>
        <begin position="527"/>
        <end position="545"/>
    </location>
</feature>
<dbReference type="PANTHER" id="PTHR32063:SF18">
    <property type="entry name" value="CATION EFFLUX SYSTEM PROTEIN"/>
    <property type="match status" value="1"/>
</dbReference>
<dbReference type="Gene3D" id="1.20.1640.10">
    <property type="entry name" value="Multidrug efflux transporter AcrB transmembrane domain"/>
    <property type="match status" value="2"/>
</dbReference>
<dbReference type="Pfam" id="PF00873">
    <property type="entry name" value="ACR_tran"/>
    <property type="match status" value="1"/>
</dbReference>
<feature type="transmembrane region" description="Helical" evidence="1">
    <location>
        <begin position="952"/>
        <end position="971"/>
    </location>
</feature>